<evidence type="ECO:0000313" key="1">
    <source>
        <dbReference type="EMBL" id="OPJ61599.1"/>
    </source>
</evidence>
<dbReference type="AlphaFoldDB" id="A0A1V4IP04"/>
<gene>
    <name evidence="1" type="ORF">CLCHR_23930</name>
</gene>
<comment type="caution">
    <text evidence="1">The sequence shown here is derived from an EMBL/GenBank/DDBJ whole genome shotgun (WGS) entry which is preliminary data.</text>
</comment>
<evidence type="ECO:0000313" key="2">
    <source>
        <dbReference type="Proteomes" id="UP000191056"/>
    </source>
</evidence>
<accession>A0A1V4IP04</accession>
<organism evidence="1 2">
    <name type="scientific">Clostridium chromiireducens</name>
    <dbReference type="NCBI Taxonomy" id="225345"/>
    <lineage>
        <taxon>Bacteria</taxon>
        <taxon>Bacillati</taxon>
        <taxon>Bacillota</taxon>
        <taxon>Clostridia</taxon>
        <taxon>Eubacteriales</taxon>
        <taxon>Clostridiaceae</taxon>
        <taxon>Clostridium</taxon>
    </lineage>
</organism>
<reference evidence="1 2" key="1">
    <citation type="submission" date="2017-03" db="EMBL/GenBank/DDBJ databases">
        <title>Genome sequence of Clostridium chromiireducens DSM 23318.</title>
        <authorList>
            <person name="Poehlein A."/>
            <person name="Daniel R."/>
        </authorList>
    </citation>
    <scope>NUCLEOTIDE SEQUENCE [LARGE SCALE GENOMIC DNA]</scope>
    <source>
        <strain evidence="1 2">DSM 23318</strain>
    </source>
</reference>
<dbReference type="Proteomes" id="UP000191056">
    <property type="component" value="Unassembled WGS sequence"/>
</dbReference>
<keyword evidence="2" id="KW-1185">Reference proteome</keyword>
<name>A0A1V4IP04_9CLOT</name>
<dbReference type="RefSeq" id="WP_079440019.1">
    <property type="nucleotide sequence ID" value="NZ_MZGT01000029.1"/>
</dbReference>
<sequence>MFTIDYSILCHHPSLVSKDCITLAILLFNRDTKETALISTKNWDRVHLFNENLDIDLVKLQLEGIQDEIVDIAKAPKFTLDKYTKFYINDLKFTEIISTKAENFEDFVKKCSRQYLVSDFNKS</sequence>
<dbReference type="EMBL" id="MZGT01000029">
    <property type="protein sequence ID" value="OPJ61599.1"/>
    <property type="molecule type" value="Genomic_DNA"/>
</dbReference>
<proteinExistence type="predicted"/>
<protein>
    <recommendedName>
        <fullName evidence="3">DUF3037 domain-containing protein</fullName>
    </recommendedName>
</protein>
<evidence type="ECO:0008006" key="3">
    <source>
        <dbReference type="Google" id="ProtNLM"/>
    </source>
</evidence>
<dbReference type="OrthoDB" id="1919034at2"/>